<dbReference type="InterPro" id="IPR008972">
    <property type="entry name" value="Cupredoxin"/>
</dbReference>
<feature type="chain" id="PRO_5013668196" description="Phytocyanin domain-containing protein" evidence="1">
    <location>
        <begin position="25"/>
        <end position="121"/>
    </location>
</feature>
<gene>
    <name evidence="3" type="ORF">CDL12_19874</name>
</gene>
<comment type="caution">
    <text evidence="3">The sequence shown here is derived from an EMBL/GenBank/DDBJ whole genome shotgun (WGS) entry which is preliminary data.</text>
</comment>
<feature type="domain" description="Phytocyanin" evidence="2">
    <location>
        <begin position="25"/>
        <end position="121"/>
    </location>
</feature>
<dbReference type="OrthoDB" id="686200at2759"/>
<dbReference type="GO" id="GO:0005886">
    <property type="term" value="C:plasma membrane"/>
    <property type="evidence" value="ECO:0007669"/>
    <property type="project" value="TreeGrafter"/>
</dbReference>
<dbReference type="AlphaFoldDB" id="A0A2G9GQQ1"/>
<dbReference type="SUPFAM" id="SSF49503">
    <property type="entry name" value="Cupredoxins"/>
    <property type="match status" value="1"/>
</dbReference>
<organism evidence="3 4">
    <name type="scientific">Handroanthus impetiginosus</name>
    <dbReference type="NCBI Taxonomy" id="429701"/>
    <lineage>
        <taxon>Eukaryota</taxon>
        <taxon>Viridiplantae</taxon>
        <taxon>Streptophyta</taxon>
        <taxon>Embryophyta</taxon>
        <taxon>Tracheophyta</taxon>
        <taxon>Spermatophyta</taxon>
        <taxon>Magnoliopsida</taxon>
        <taxon>eudicotyledons</taxon>
        <taxon>Gunneridae</taxon>
        <taxon>Pentapetalae</taxon>
        <taxon>asterids</taxon>
        <taxon>lamiids</taxon>
        <taxon>Lamiales</taxon>
        <taxon>Bignoniaceae</taxon>
        <taxon>Crescentiina</taxon>
        <taxon>Tabebuia alliance</taxon>
        <taxon>Handroanthus</taxon>
    </lineage>
</organism>
<dbReference type="Proteomes" id="UP000231279">
    <property type="component" value="Unassembled WGS sequence"/>
</dbReference>
<dbReference type="InterPro" id="IPR039391">
    <property type="entry name" value="Phytocyanin-like"/>
</dbReference>
<evidence type="ECO:0000256" key="1">
    <source>
        <dbReference type="SAM" id="SignalP"/>
    </source>
</evidence>
<dbReference type="InterPro" id="IPR003245">
    <property type="entry name" value="Phytocyanin_dom"/>
</dbReference>
<dbReference type="EMBL" id="NKXS01004058">
    <property type="protein sequence ID" value="PIN07555.1"/>
    <property type="molecule type" value="Genomic_DNA"/>
</dbReference>
<evidence type="ECO:0000313" key="4">
    <source>
        <dbReference type="Proteomes" id="UP000231279"/>
    </source>
</evidence>
<reference evidence="4" key="1">
    <citation type="journal article" date="2018" name="Gigascience">
        <title>Genome assembly of the Pink Ipe (Handroanthus impetiginosus, Bignoniaceae), a highly valued, ecologically keystone Neotropical timber forest tree.</title>
        <authorList>
            <person name="Silva-Junior O.B."/>
            <person name="Grattapaglia D."/>
            <person name="Novaes E."/>
            <person name="Collevatti R.G."/>
        </authorList>
    </citation>
    <scope>NUCLEOTIDE SEQUENCE [LARGE SCALE GENOMIC DNA]</scope>
    <source>
        <strain evidence="4">cv. UFG-1</strain>
    </source>
</reference>
<dbReference type="Pfam" id="PF02298">
    <property type="entry name" value="Cu_bind_like"/>
    <property type="match status" value="1"/>
</dbReference>
<sequence>MAKSSSKVICVFLILSLALPNTLATDYVVGDALGWALGANVLASLPQIIHVGDTLLFRFTSPQTVAVVDLIGYLTCDATLALLNDVSGIFSYTFTKPGTFWFISAGPGACAAGLKLQVLVL</sequence>
<dbReference type="STRING" id="429701.A0A2G9GQQ1"/>
<dbReference type="Gene3D" id="2.60.40.420">
    <property type="entry name" value="Cupredoxins - blue copper proteins"/>
    <property type="match status" value="1"/>
</dbReference>
<keyword evidence="4" id="KW-1185">Reference proteome</keyword>
<proteinExistence type="predicted"/>
<dbReference type="PROSITE" id="PS51485">
    <property type="entry name" value="PHYTOCYANIN"/>
    <property type="match status" value="1"/>
</dbReference>
<dbReference type="PANTHER" id="PTHR33021:SF339">
    <property type="entry name" value="OS07G0570600 PROTEIN"/>
    <property type="match status" value="1"/>
</dbReference>
<name>A0A2G9GQQ1_9LAMI</name>
<evidence type="ECO:0000259" key="2">
    <source>
        <dbReference type="PROSITE" id="PS51485"/>
    </source>
</evidence>
<protein>
    <recommendedName>
        <fullName evidence="2">Phytocyanin domain-containing protein</fullName>
    </recommendedName>
</protein>
<dbReference type="GO" id="GO:0009055">
    <property type="term" value="F:electron transfer activity"/>
    <property type="evidence" value="ECO:0007669"/>
    <property type="project" value="InterPro"/>
</dbReference>
<feature type="signal peptide" evidence="1">
    <location>
        <begin position="1"/>
        <end position="24"/>
    </location>
</feature>
<evidence type="ECO:0000313" key="3">
    <source>
        <dbReference type="EMBL" id="PIN07555.1"/>
    </source>
</evidence>
<dbReference type="PANTHER" id="PTHR33021">
    <property type="entry name" value="BLUE COPPER PROTEIN"/>
    <property type="match status" value="1"/>
</dbReference>
<accession>A0A2G9GQQ1</accession>
<keyword evidence="1" id="KW-0732">Signal</keyword>